<feature type="transmembrane region" description="Helical" evidence="10">
    <location>
        <begin position="154"/>
        <end position="176"/>
    </location>
</feature>
<keyword evidence="2 8" id="KW-0812">Transmembrane</keyword>
<keyword evidence="6 8" id="KW-0675">Receptor</keyword>
<keyword evidence="7 8" id="KW-0807">Transducer</keyword>
<keyword evidence="4 8" id="KW-0297">G-protein coupled receptor</keyword>
<evidence type="ECO:0000256" key="9">
    <source>
        <dbReference type="SAM" id="MobiDB-lite"/>
    </source>
</evidence>
<dbReference type="PRINTS" id="PR01157">
    <property type="entry name" value="P2YPURNOCPTR"/>
</dbReference>
<dbReference type="PROSITE" id="PS50262">
    <property type="entry name" value="G_PROTEIN_RECEP_F1_2"/>
    <property type="match status" value="1"/>
</dbReference>
<dbReference type="GO" id="GO:0016493">
    <property type="term" value="F:C-C chemokine receptor activity"/>
    <property type="evidence" value="ECO:0007669"/>
    <property type="project" value="TreeGrafter"/>
</dbReference>
<organism evidence="12 13">
    <name type="scientific">Zoarces viviparus</name>
    <name type="common">Viviparous eelpout</name>
    <name type="synonym">Blennius viviparus</name>
    <dbReference type="NCBI Taxonomy" id="48416"/>
    <lineage>
        <taxon>Eukaryota</taxon>
        <taxon>Metazoa</taxon>
        <taxon>Chordata</taxon>
        <taxon>Craniata</taxon>
        <taxon>Vertebrata</taxon>
        <taxon>Euteleostomi</taxon>
        <taxon>Actinopterygii</taxon>
        <taxon>Neopterygii</taxon>
        <taxon>Teleostei</taxon>
        <taxon>Neoteleostei</taxon>
        <taxon>Acanthomorphata</taxon>
        <taxon>Eupercaria</taxon>
        <taxon>Perciformes</taxon>
        <taxon>Cottioidei</taxon>
        <taxon>Zoarcales</taxon>
        <taxon>Zoarcidae</taxon>
        <taxon>Zoarcinae</taxon>
        <taxon>Zoarces</taxon>
    </lineage>
</organism>
<dbReference type="AlphaFoldDB" id="A0AAW1ENG7"/>
<name>A0AAW1ENG7_ZOAVI</name>
<sequence>MASFSYNFEDLNITYEWNQTHYVVDPTTLSCEITPPAPTAALTLCVILIAIFLLAIPGNLLVGWVIGTSRQALTPSDVYLFHLTIADGLMALTIPFWAVALIKGWIFGDFMCKLLSLVTEANFYTSILFLACISIDRYLVIVHASESLRSRQRMCSRLLCAAVWALGWALALPALFNDAIKVLKSDSDSELNSRISCSETFDIGSASSWRIATRGFRHIFGFLLPLLVMAICYSVAIERLLSTRSFKKHRAMKVIMAVVIAFLLCWTPYHITMMVDTVQRADLVPFSCALKRSVNLALVITNSLALFHSCINPVLYAFVGEKFRNKMTQVVQRKARQERMSGSKFSRSTSNTSEGNGALL</sequence>
<feature type="transmembrane region" description="Helical" evidence="10">
    <location>
        <begin position="40"/>
        <end position="66"/>
    </location>
</feature>
<feature type="transmembrane region" description="Helical" evidence="10">
    <location>
        <begin position="295"/>
        <end position="319"/>
    </location>
</feature>
<evidence type="ECO:0000256" key="3">
    <source>
        <dbReference type="ARBA" id="ARBA00022989"/>
    </source>
</evidence>
<evidence type="ECO:0000256" key="4">
    <source>
        <dbReference type="ARBA" id="ARBA00023040"/>
    </source>
</evidence>
<evidence type="ECO:0000256" key="8">
    <source>
        <dbReference type="RuleBase" id="RU000688"/>
    </source>
</evidence>
<dbReference type="PANTHER" id="PTHR10489:SF930">
    <property type="entry name" value="C-X-C CHEMOKINE RECEPTOR TYPE 1-LIKE"/>
    <property type="match status" value="1"/>
</dbReference>
<dbReference type="GO" id="GO:0009897">
    <property type="term" value="C:external side of plasma membrane"/>
    <property type="evidence" value="ECO:0007669"/>
    <property type="project" value="TreeGrafter"/>
</dbReference>
<feature type="transmembrane region" description="Helical" evidence="10">
    <location>
        <begin position="78"/>
        <end position="102"/>
    </location>
</feature>
<keyword evidence="3 10" id="KW-1133">Transmembrane helix</keyword>
<evidence type="ECO:0000256" key="7">
    <source>
        <dbReference type="ARBA" id="ARBA00023224"/>
    </source>
</evidence>
<dbReference type="InterPro" id="IPR000276">
    <property type="entry name" value="GPCR_Rhodpsn"/>
</dbReference>
<dbReference type="EMBL" id="JBCEZU010000156">
    <property type="protein sequence ID" value="KAK9523931.1"/>
    <property type="molecule type" value="Genomic_DNA"/>
</dbReference>
<evidence type="ECO:0000256" key="2">
    <source>
        <dbReference type="ARBA" id="ARBA00022692"/>
    </source>
</evidence>
<dbReference type="GO" id="GO:0019722">
    <property type="term" value="P:calcium-mediated signaling"/>
    <property type="evidence" value="ECO:0007669"/>
    <property type="project" value="TreeGrafter"/>
</dbReference>
<evidence type="ECO:0000313" key="12">
    <source>
        <dbReference type="EMBL" id="KAK9523931.1"/>
    </source>
</evidence>
<comment type="caution">
    <text evidence="12">The sequence shown here is derived from an EMBL/GenBank/DDBJ whole genome shotgun (WGS) entry which is preliminary data.</text>
</comment>
<dbReference type="GO" id="GO:0007204">
    <property type="term" value="P:positive regulation of cytosolic calcium ion concentration"/>
    <property type="evidence" value="ECO:0007669"/>
    <property type="project" value="TreeGrafter"/>
</dbReference>
<feature type="region of interest" description="Disordered" evidence="9">
    <location>
        <begin position="334"/>
        <end position="360"/>
    </location>
</feature>
<feature type="compositionally biased region" description="Polar residues" evidence="9">
    <location>
        <begin position="343"/>
        <end position="360"/>
    </location>
</feature>
<keyword evidence="5 10" id="KW-0472">Membrane</keyword>
<evidence type="ECO:0000313" key="13">
    <source>
        <dbReference type="Proteomes" id="UP001488805"/>
    </source>
</evidence>
<keyword evidence="13" id="KW-1185">Reference proteome</keyword>
<proteinExistence type="inferred from homology"/>
<dbReference type="InterPro" id="IPR050119">
    <property type="entry name" value="CCR1-9-like"/>
</dbReference>
<dbReference type="Gene3D" id="1.20.1070.10">
    <property type="entry name" value="Rhodopsin 7-helix transmembrane proteins"/>
    <property type="match status" value="1"/>
</dbReference>
<dbReference type="PRINTS" id="PR00237">
    <property type="entry name" value="GPCRRHODOPSN"/>
</dbReference>
<comment type="subcellular location">
    <subcellularLocation>
        <location evidence="1">Membrane</location>
    </subcellularLocation>
</comment>
<dbReference type="InterPro" id="IPR017452">
    <property type="entry name" value="GPCR_Rhodpsn_7TM"/>
</dbReference>
<feature type="transmembrane region" description="Helical" evidence="10">
    <location>
        <begin position="254"/>
        <end position="275"/>
    </location>
</feature>
<dbReference type="PANTHER" id="PTHR10489">
    <property type="entry name" value="CELL ADHESION MOLECULE"/>
    <property type="match status" value="1"/>
</dbReference>
<comment type="similarity">
    <text evidence="8">Belongs to the G-protein coupled receptor 1 family.</text>
</comment>
<dbReference type="SUPFAM" id="SSF81321">
    <property type="entry name" value="Family A G protein-coupled receptor-like"/>
    <property type="match status" value="1"/>
</dbReference>
<feature type="domain" description="G-protein coupled receptors family 1 profile" evidence="11">
    <location>
        <begin position="58"/>
        <end position="316"/>
    </location>
</feature>
<evidence type="ECO:0000256" key="6">
    <source>
        <dbReference type="ARBA" id="ARBA00023170"/>
    </source>
</evidence>
<dbReference type="CDD" id="cd15178">
    <property type="entry name" value="7tmA_CXCR1_2"/>
    <property type="match status" value="1"/>
</dbReference>
<accession>A0AAW1ENG7</accession>
<dbReference type="GO" id="GO:0030593">
    <property type="term" value="P:neutrophil chemotaxis"/>
    <property type="evidence" value="ECO:0007669"/>
    <property type="project" value="TreeGrafter"/>
</dbReference>
<evidence type="ECO:0000256" key="5">
    <source>
        <dbReference type="ARBA" id="ARBA00023136"/>
    </source>
</evidence>
<dbReference type="GO" id="GO:0006955">
    <property type="term" value="P:immune response"/>
    <property type="evidence" value="ECO:0007669"/>
    <property type="project" value="TreeGrafter"/>
</dbReference>
<evidence type="ECO:0000259" key="11">
    <source>
        <dbReference type="PROSITE" id="PS50262"/>
    </source>
</evidence>
<evidence type="ECO:0000256" key="10">
    <source>
        <dbReference type="SAM" id="Phobius"/>
    </source>
</evidence>
<dbReference type="Pfam" id="PF00001">
    <property type="entry name" value="7tm_1"/>
    <property type="match status" value="1"/>
</dbReference>
<gene>
    <name evidence="12" type="ORF">VZT92_017812</name>
</gene>
<protein>
    <recommendedName>
        <fullName evidence="11">G-protein coupled receptors family 1 profile domain-containing protein</fullName>
    </recommendedName>
</protein>
<dbReference type="GO" id="GO:0019957">
    <property type="term" value="F:C-C chemokine binding"/>
    <property type="evidence" value="ECO:0007669"/>
    <property type="project" value="TreeGrafter"/>
</dbReference>
<feature type="transmembrane region" description="Helical" evidence="10">
    <location>
        <begin position="122"/>
        <end position="142"/>
    </location>
</feature>
<dbReference type="PROSITE" id="PS00237">
    <property type="entry name" value="G_PROTEIN_RECEP_F1_1"/>
    <property type="match status" value="1"/>
</dbReference>
<dbReference type="Proteomes" id="UP001488805">
    <property type="component" value="Unassembled WGS sequence"/>
</dbReference>
<evidence type="ECO:0000256" key="1">
    <source>
        <dbReference type="ARBA" id="ARBA00004370"/>
    </source>
</evidence>
<reference evidence="12 13" key="1">
    <citation type="journal article" date="2024" name="Genome Biol. Evol.">
        <title>Chromosome-level genome assembly of the viviparous eelpout Zoarces viviparus.</title>
        <authorList>
            <person name="Fuhrmann N."/>
            <person name="Brasseur M.V."/>
            <person name="Bakowski C.E."/>
            <person name="Podsiadlowski L."/>
            <person name="Prost S."/>
            <person name="Krehenwinkel H."/>
            <person name="Mayer C."/>
        </authorList>
    </citation>
    <scope>NUCLEOTIDE SEQUENCE [LARGE SCALE GENOMIC DNA]</scope>
    <source>
        <strain evidence="12">NO-MEL_2022_Ind0_liver</strain>
    </source>
</reference>
<feature type="transmembrane region" description="Helical" evidence="10">
    <location>
        <begin position="219"/>
        <end position="242"/>
    </location>
</feature>